<name>A0A7W8B4T2_STRST</name>
<dbReference type="EMBL" id="JACHJD010000046">
    <property type="protein sequence ID" value="MBB5109907.1"/>
    <property type="molecule type" value="Genomic_DNA"/>
</dbReference>
<protein>
    <submittedName>
        <fullName evidence="2">Uncharacterized protein</fullName>
    </submittedName>
</protein>
<evidence type="ECO:0000256" key="1">
    <source>
        <dbReference type="SAM" id="MobiDB-lite"/>
    </source>
</evidence>
<feature type="region of interest" description="Disordered" evidence="1">
    <location>
        <begin position="21"/>
        <end position="42"/>
    </location>
</feature>
<comment type="caution">
    <text evidence="2">The sequence shown here is derived from an EMBL/GenBank/DDBJ whole genome shotgun (WGS) entry which is preliminary data.</text>
</comment>
<accession>A0A7W8B4T2</accession>
<dbReference type="Proteomes" id="UP000549009">
    <property type="component" value="Unassembled WGS sequence"/>
</dbReference>
<dbReference type="AlphaFoldDB" id="A0A7W8B4T2"/>
<keyword evidence="3" id="KW-1185">Reference proteome</keyword>
<sequence>MATSAAVSPPLMTACAVPSARPHPPLCSGETPRSPASICRVL</sequence>
<gene>
    <name evidence="2" type="ORF">FHS40_009037</name>
</gene>
<proteinExistence type="predicted"/>
<organism evidence="2 3">
    <name type="scientific">Streptomyces spectabilis</name>
    <dbReference type="NCBI Taxonomy" id="68270"/>
    <lineage>
        <taxon>Bacteria</taxon>
        <taxon>Bacillati</taxon>
        <taxon>Actinomycetota</taxon>
        <taxon>Actinomycetes</taxon>
        <taxon>Kitasatosporales</taxon>
        <taxon>Streptomycetaceae</taxon>
        <taxon>Streptomyces</taxon>
    </lineage>
</organism>
<evidence type="ECO:0000313" key="3">
    <source>
        <dbReference type="Proteomes" id="UP000549009"/>
    </source>
</evidence>
<evidence type="ECO:0000313" key="2">
    <source>
        <dbReference type="EMBL" id="MBB5109907.1"/>
    </source>
</evidence>
<reference evidence="2 3" key="1">
    <citation type="submission" date="2020-08" db="EMBL/GenBank/DDBJ databases">
        <title>Genomic Encyclopedia of Type Strains, Phase III (KMG-III): the genomes of soil and plant-associated and newly described type strains.</title>
        <authorList>
            <person name="Whitman W."/>
        </authorList>
    </citation>
    <scope>NUCLEOTIDE SEQUENCE [LARGE SCALE GENOMIC DNA]</scope>
    <source>
        <strain evidence="2 3">CECT 3146</strain>
    </source>
</reference>